<name>W3WQ94_PESFW</name>
<dbReference type="InterPro" id="IPR029063">
    <property type="entry name" value="SAM-dependent_MTases_sf"/>
</dbReference>
<dbReference type="InterPro" id="IPR019410">
    <property type="entry name" value="Methyltransf_16"/>
</dbReference>
<dbReference type="InParanoid" id="W3WQ94"/>
<dbReference type="STRING" id="1229662.W3WQ94"/>
<evidence type="ECO:0000313" key="1">
    <source>
        <dbReference type="EMBL" id="ETS75302.1"/>
    </source>
</evidence>
<dbReference type="Gene3D" id="3.40.50.150">
    <property type="entry name" value="Vaccinia Virus protein VP39"/>
    <property type="match status" value="1"/>
</dbReference>
<dbReference type="GeneID" id="19277259"/>
<dbReference type="OMA" id="IYNEESA"/>
<evidence type="ECO:0000313" key="2">
    <source>
        <dbReference type="Proteomes" id="UP000030651"/>
    </source>
</evidence>
<reference evidence="2" key="1">
    <citation type="journal article" date="2015" name="BMC Genomics">
        <title>Genomic and transcriptomic analysis of the endophytic fungus Pestalotiopsis fici reveals its lifestyle and high potential for synthesis of natural products.</title>
        <authorList>
            <person name="Wang X."/>
            <person name="Zhang X."/>
            <person name="Liu L."/>
            <person name="Xiang M."/>
            <person name="Wang W."/>
            <person name="Sun X."/>
            <person name="Che Y."/>
            <person name="Guo L."/>
            <person name="Liu G."/>
            <person name="Guo L."/>
            <person name="Wang C."/>
            <person name="Yin W.B."/>
            <person name="Stadler M."/>
            <person name="Zhang X."/>
            <person name="Liu X."/>
        </authorList>
    </citation>
    <scope>NUCLEOTIDE SEQUENCE [LARGE SCALE GENOMIC DNA]</scope>
    <source>
        <strain evidence="2">W106-1 / CGMCC3.15140</strain>
    </source>
</reference>
<dbReference type="SUPFAM" id="SSF53335">
    <property type="entry name" value="S-adenosyl-L-methionine-dependent methyltransferases"/>
    <property type="match status" value="1"/>
</dbReference>
<dbReference type="RefSeq" id="XP_007839018.1">
    <property type="nucleotide sequence ID" value="XM_007840827.1"/>
</dbReference>
<dbReference type="Proteomes" id="UP000030651">
    <property type="component" value="Unassembled WGS sequence"/>
</dbReference>
<accession>W3WQ94</accession>
<dbReference type="Pfam" id="PF10294">
    <property type="entry name" value="Methyltransf_16"/>
    <property type="match status" value="1"/>
</dbReference>
<proteinExistence type="predicted"/>
<dbReference type="OrthoDB" id="194386at2759"/>
<dbReference type="PANTHER" id="PTHR14614">
    <property type="entry name" value="HEPATOCELLULAR CARCINOMA-ASSOCIATED ANTIGEN"/>
    <property type="match status" value="1"/>
</dbReference>
<dbReference type="GO" id="GO:0008757">
    <property type="term" value="F:S-adenosylmethionine-dependent methyltransferase activity"/>
    <property type="evidence" value="ECO:0007669"/>
    <property type="project" value="UniProtKB-ARBA"/>
</dbReference>
<sequence>MDVDVPLLLFRAQYLQCLDPDFLTWPPTALLRQLDAQVFLYKRIFDPVKVPYRPSVSYEVKVLEMLIDRIQKAMPGAAAAESEPLKNMQSRLATLRETSSSPSQDPLSWQDAYLTYNCSPTLEAWQPITLHEPRSRIAGTAHTGHRTWEGALNLATYLVAHPALVDGKRVLELGAGTGFLSILCRKFLGAGAATATDGEDAVVEGMRENLRLNDVDDNAQIGVAARRLWWGTELEGNWRGDDDDNVSKAPVVDTVIGADIIYQKEGTRALVKALRAILDLQPQSTIILSNARRFPAVFQVFEEDCQENNLCIRTISNPVTPISKQQSLFFSTAIPLELIEIKHAVE</sequence>
<dbReference type="GO" id="GO:0005737">
    <property type="term" value="C:cytoplasm"/>
    <property type="evidence" value="ECO:0007669"/>
    <property type="project" value="TreeGrafter"/>
</dbReference>
<keyword evidence="2" id="KW-1185">Reference proteome</keyword>
<dbReference type="eggNOG" id="KOG2497">
    <property type="taxonomic scope" value="Eukaryota"/>
</dbReference>
<dbReference type="FunCoup" id="W3WQ94">
    <property type="interactions" value="518"/>
</dbReference>
<dbReference type="AlphaFoldDB" id="W3WQ94"/>
<dbReference type="PANTHER" id="PTHR14614:SF130">
    <property type="entry name" value="PROTEIN-LYSINE N-METHYLTRANSFERASE EEF2KMT"/>
    <property type="match status" value="1"/>
</dbReference>
<gene>
    <name evidence="1" type="ORF">PFICI_12246</name>
</gene>
<dbReference type="HOGENOM" id="CLU_038942_1_2_1"/>
<organism evidence="1 2">
    <name type="scientific">Pestalotiopsis fici (strain W106-1 / CGMCC3.15140)</name>
    <dbReference type="NCBI Taxonomy" id="1229662"/>
    <lineage>
        <taxon>Eukaryota</taxon>
        <taxon>Fungi</taxon>
        <taxon>Dikarya</taxon>
        <taxon>Ascomycota</taxon>
        <taxon>Pezizomycotina</taxon>
        <taxon>Sordariomycetes</taxon>
        <taxon>Xylariomycetidae</taxon>
        <taxon>Amphisphaeriales</taxon>
        <taxon>Sporocadaceae</taxon>
        <taxon>Pestalotiopsis</taxon>
    </lineage>
</organism>
<protein>
    <submittedName>
        <fullName evidence="1">Uncharacterized protein</fullName>
    </submittedName>
</protein>
<dbReference type="EMBL" id="KI912118">
    <property type="protein sequence ID" value="ETS75302.1"/>
    <property type="molecule type" value="Genomic_DNA"/>
</dbReference>
<dbReference type="KEGG" id="pfy:PFICI_12246"/>